<keyword evidence="10" id="KW-1185">Reference proteome</keyword>
<feature type="active site" description="Nucleophile" evidence="7">
    <location>
        <position position="442"/>
    </location>
</feature>
<keyword evidence="4 7" id="KW-0133">Cell shape</keyword>
<evidence type="ECO:0000256" key="1">
    <source>
        <dbReference type="ARBA" id="ARBA00004752"/>
    </source>
</evidence>
<sequence>MALIIQGGTATAQGLETASVAALPAPRLVFSEREMQLAQAVARNPGLADFYGTNGLKPIFLDAEGAGRRDALIKAIGQAAGHGLPATRYDRTKLVRLHEHGADTIDEELAFAVAFFRWTHDLTGGLLDPQKVDPAIKRTVNRPRAGEMMRDFAKAADPVAWLAGIAPSGKDYRSLQQALAATERLIAPAGTPQVPRGTLKEGDSGEAVALLRVRLESMGFAAVPLGSETEFDGPLTSALGRFQTEAGLVADGVAGPRTISRLNQGPGPIAWDLLVALERLRWMQGYDLDARHVWVNLPSFTASINEAGREVFSTRVVIGKDEDTHETPEFTESMKYIVVNPRWNVPRSITVKEYLPRLQANRHAVGHLDVVDRAGNVISRDRIDFRKYTAANFPYRMRQKPSDDNALGVVKFMFPNPWNIYLHDTPTKHLFNQSRRAYSHGCIRVARPLDLAYELLVDQVRHPEQVFNKALNSGRETYLNMRTDIPVHLVYFTTFPDASGKIRRYADIYGRDARVRAALVKAGVGSLDSAASEN</sequence>
<dbReference type="SUPFAM" id="SSF47090">
    <property type="entry name" value="PGBD-like"/>
    <property type="match status" value="1"/>
</dbReference>
<evidence type="ECO:0000256" key="6">
    <source>
        <dbReference type="ARBA" id="ARBA00023316"/>
    </source>
</evidence>
<dbReference type="Gene3D" id="2.40.440.10">
    <property type="entry name" value="L,D-transpeptidase catalytic domain-like"/>
    <property type="match status" value="1"/>
</dbReference>
<comment type="caution">
    <text evidence="9">The sequence shown here is derived from an EMBL/GenBank/DDBJ whole genome shotgun (WGS) entry which is preliminary data.</text>
</comment>
<dbReference type="CDD" id="cd16913">
    <property type="entry name" value="YkuD_like"/>
    <property type="match status" value="1"/>
</dbReference>
<dbReference type="InterPro" id="IPR038063">
    <property type="entry name" value="Transpep_catalytic_dom"/>
</dbReference>
<evidence type="ECO:0000256" key="4">
    <source>
        <dbReference type="ARBA" id="ARBA00022960"/>
    </source>
</evidence>
<dbReference type="EMBL" id="JAVQLW010000001">
    <property type="protein sequence ID" value="MDS9468269.1"/>
    <property type="molecule type" value="Genomic_DNA"/>
</dbReference>
<dbReference type="InterPro" id="IPR036366">
    <property type="entry name" value="PGBDSf"/>
</dbReference>
<evidence type="ECO:0000313" key="9">
    <source>
        <dbReference type="EMBL" id="MDS9468269.1"/>
    </source>
</evidence>
<dbReference type="Proteomes" id="UP001269144">
    <property type="component" value="Unassembled WGS sequence"/>
</dbReference>
<dbReference type="PANTHER" id="PTHR41533">
    <property type="entry name" value="L,D-TRANSPEPTIDASE HI_1667-RELATED"/>
    <property type="match status" value="1"/>
</dbReference>
<dbReference type="Pfam" id="PF20142">
    <property type="entry name" value="Scaffold"/>
    <property type="match status" value="1"/>
</dbReference>
<comment type="similarity">
    <text evidence="2">Belongs to the YkuD family.</text>
</comment>
<comment type="pathway">
    <text evidence="1 7">Cell wall biogenesis; peptidoglycan biosynthesis.</text>
</comment>
<dbReference type="SUPFAM" id="SSF141523">
    <property type="entry name" value="L,D-transpeptidase catalytic domain-like"/>
    <property type="match status" value="1"/>
</dbReference>
<keyword evidence="5 7" id="KW-0573">Peptidoglycan synthesis</keyword>
<proteinExistence type="inferred from homology"/>
<evidence type="ECO:0000256" key="5">
    <source>
        <dbReference type="ARBA" id="ARBA00022984"/>
    </source>
</evidence>
<dbReference type="InterPro" id="IPR005490">
    <property type="entry name" value="LD_TPept_cat_dom"/>
</dbReference>
<dbReference type="Pfam" id="PF03734">
    <property type="entry name" value="YkuD"/>
    <property type="match status" value="1"/>
</dbReference>
<gene>
    <name evidence="9" type="ORF">RGQ15_11895</name>
</gene>
<dbReference type="InterPro" id="IPR036365">
    <property type="entry name" value="PGBD-like_sf"/>
</dbReference>
<dbReference type="Gene3D" id="1.10.101.10">
    <property type="entry name" value="PGBD-like superfamily/PGBD"/>
    <property type="match status" value="1"/>
</dbReference>
<dbReference type="PROSITE" id="PS52029">
    <property type="entry name" value="LD_TPASE"/>
    <property type="match status" value="1"/>
</dbReference>
<evidence type="ECO:0000313" key="10">
    <source>
        <dbReference type="Proteomes" id="UP001269144"/>
    </source>
</evidence>
<dbReference type="PANTHER" id="PTHR41533:SF2">
    <property type="entry name" value="BLR7131 PROTEIN"/>
    <property type="match status" value="1"/>
</dbReference>
<accession>A0ABU2HT98</accession>
<evidence type="ECO:0000256" key="3">
    <source>
        <dbReference type="ARBA" id="ARBA00022679"/>
    </source>
</evidence>
<protein>
    <submittedName>
        <fullName evidence="9">L,D-transpeptidase family protein</fullName>
    </submittedName>
</protein>
<evidence type="ECO:0000259" key="8">
    <source>
        <dbReference type="PROSITE" id="PS52029"/>
    </source>
</evidence>
<keyword evidence="3" id="KW-0808">Transferase</keyword>
<keyword evidence="6 7" id="KW-0961">Cell wall biogenesis/degradation</keyword>
<dbReference type="InterPro" id="IPR002477">
    <property type="entry name" value="Peptidoglycan-bd-like"/>
</dbReference>
<feature type="active site" description="Proton donor/acceptor" evidence="7">
    <location>
        <position position="423"/>
    </location>
</feature>
<organism evidence="9 10">
    <name type="scientific">Paracoccus aurantius</name>
    <dbReference type="NCBI Taxonomy" id="3073814"/>
    <lineage>
        <taxon>Bacteria</taxon>
        <taxon>Pseudomonadati</taxon>
        <taxon>Pseudomonadota</taxon>
        <taxon>Alphaproteobacteria</taxon>
        <taxon>Rhodobacterales</taxon>
        <taxon>Paracoccaceae</taxon>
        <taxon>Paracoccus</taxon>
    </lineage>
</organism>
<dbReference type="InterPro" id="IPR052905">
    <property type="entry name" value="LD-transpeptidase_YkuD-like"/>
</dbReference>
<dbReference type="Pfam" id="PF01471">
    <property type="entry name" value="PG_binding_1"/>
    <property type="match status" value="1"/>
</dbReference>
<feature type="domain" description="L,D-TPase catalytic" evidence="8">
    <location>
        <begin position="291"/>
        <end position="467"/>
    </location>
</feature>
<dbReference type="InterPro" id="IPR045380">
    <property type="entry name" value="LD_TPept_scaffold_dom"/>
</dbReference>
<name>A0ABU2HT98_9RHOB</name>
<reference evidence="10" key="1">
    <citation type="submission" date="2023-07" db="EMBL/GenBank/DDBJ databases">
        <title>Paracoccus sp. MBLB3053 whole genome sequence.</title>
        <authorList>
            <person name="Hwang C.Y."/>
            <person name="Cho E.-S."/>
            <person name="Seo M.-J."/>
        </authorList>
    </citation>
    <scope>NUCLEOTIDE SEQUENCE [LARGE SCALE GENOMIC DNA]</scope>
    <source>
        <strain evidence="10">MBLB3053</strain>
    </source>
</reference>
<evidence type="ECO:0000256" key="2">
    <source>
        <dbReference type="ARBA" id="ARBA00005992"/>
    </source>
</evidence>
<evidence type="ECO:0000256" key="7">
    <source>
        <dbReference type="PROSITE-ProRule" id="PRU01373"/>
    </source>
</evidence>
<dbReference type="RefSeq" id="WP_311160442.1">
    <property type="nucleotide sequence ID" value="NZ_JAVQLW010000001.1"/>
</dbReference>